<dbReference type="Gene3D" id="1.10.4060.10">
    <property type="entry name" value="BPP1347 like domain"/>
    <property type="match status" value="1"/>
</dbReference>
<dbReference type="Pfam" id="PF02190">
    <property type="entry name" value="LON_substr_bdg"/>
    <property type="match status" value="1"/>
</dbReference>
<dbReference type="Proteomes" id="UP000283077">
    <property type="component" value="Unassembled WGS sequence"/>
</dbReference>
<dbReference type="SUPFAM" id="SSF88697">
    <property type="entry name" value="PUA domain-like"/>
    <property type="match status" value="1"/>
</dbReference>
<dbReference type="EMBL" id="SACS01000002">
    <property type="protein sequence ID" value="RVU41201.1"/>
    <property type="molecule type" value="Genomic_DNA"/>
</dbReference>
<dbReference type="SMART" id="SM00464">
    <property type="entry name" value="LON"/>
    <property type="match status" value="1"/>
</dbReference>
<dbReference type="InterPro" id="IPR046336">
    <property type="entry name" value="Lon_prtase_N_sf"/>
</dbReference>
<reference evidence="2 3" key="1">
    <citation type="submission" date="2019-01" db="EMBL/GenBank/DDBJ databases">
        <authorList>
            <person name="Chen W.-M."/>
        </authorList>
    </citation>
    <scope>NUCLEOTIDE SEQUENCE [LARGE SCALE GENOMIC DNA]</scope>
    <source>
        <strain evidence="2 3">KYPC3</strain>
    </source>
</reference>
<evidence type="ECO:0000313" key="2">
    <source>
        <dbReference type="EMBL" id="RVU41201.1"/>
    </source>
</evidence>
<gene>
    <name evidence="2" type="ORF">EOE67_03095</name>
</gene>
<proteinExistence type="predicted"/>
<dbReference type="PANTHER" id="PTHR46732">
    <property type="entry name" value="ATP-DEPENDENT PROTEASE LA (LON) DOMAIN PROTEIN"/>
    <property type="match status" value="1"/>
</dbReference>
<protein>
    <submittedName>
        <fullName evidence="2">Peptidase S16</fullName>
    </submittedName>
</protein>
<name>A0A437R359_9GAMM</name>
<dbReference type="OrthoDB" id="8558970at2"/>
<comment type="caution">
    <text evidence="2">The sequence shown here is derived from an EMBL/GenBank/DDBJ whole genome shotgun (WGS) entry which is preliminary data.</text>
</comment>
<dbReference type="InterPro" id="IPR003111">
    <property type="entry name" value="Lon_prtase_N"/>
</dbReference>
<accession>A0A437R359</accession>
<dbReference type="AlphaFoldDB" id="A0A437R359"/>
<dbReference type="PROSITE" id="PS51787">
    <property type="entry name" value="LON_N"/>
    <property type="match status" value="1"/>
</dbReference>
<sequence length="194" mass="22041">MTEVALFPLSQVVLPGGRMKLRVFEPRYIRLVREACAGGRPFVSALLNPYVAQTHPDRIFPLATLVQITDFTQLDDGLLGITIEGLQRVELADRWQETDGLHVANGIVLPDWQETPFLPSHQQLTQELKTVFAQNPQLESMYPKPHWQDATWLAQRWIEILTMPPPLKYQLMAADNATPALDALCSWLQQQDSE</sequence>
<organism evidence="2 3">
    <name type="scientific">Rheinheimera riviphila</name>
    <dbReference type="NCBI Taxonomy" id="1834037"/>
    <lineage>
        <taxon>Bacteria</taxon>
        <taxon>Pseudomonadati</taxon>
        <taxon>Pseudomonadota</taxon>
        <taxon>Gammaproteobacteria</taxon>
        <taxon>Chromatiales</taxon>
        <taxon>Chromatiaceae</taxon>
        <taxon>Rheinheimera</taxon>
    </lineage>
</organism>
<feature type="domain" description="Lon N-terminal" evidence="1">
    <location>
        <begin position="1"/>
        <end position="192"/>
    </location>
</feature>
<evidence type="ECO:0000259" key="1">
    <source>
        <dbReference type="PROSITE" id="PS51787"/>
    </source>
</evidence>
<keyword evidence="3" id="KW-1185">Reference proteome</keyword>
<dbReference type="PANTHER" id="PTHR46732:SF8">
    <property type="entry name" value="ATP-DEPENDENT PROTEASE LA (LON) DOMAIN PROTEIN"/>
    <property type="match status" value="1"/>
</dbReference>
<dbReference type="InterPro" id="IPR015947">
    <property type="entry name" value="PUA-like_sf"/>
</dbReference>
<dbReference type="Gene3D" id="2.30.130.40">
    <property type="entry name" value="LON domain-like"/>
    <property type="match status" value="1"/>
</dbReference>
<dbReference type="RefSeq" id="WP_127697584.1">
    <property type="nucleotide sequence ID" value="NZ_SACS01000002.1"/>
</dbReference>
<evidence type="ECO:0000313" key="3">
    <source>
        <dbReference type="Proteomes" id="UP000283077"/>
    </source>
</evidence>